<dbReference type="SUPFAM" id="SSF53756">
    <property type="entry name" value="UDP-Glycosyltransferase/glycogen phosphorylase"/>
    <property type="match status" value="1"/>
</dbReference>
<gene>
    <name evidence="5" type="primary">UGT2C1</name>
    <name evidence="5" type="ORF">EVAR_99143_1</name>
</gene>
<dbReference type="PANTHER" id="PTHR48043">
    <property type="entry name" value="EG:EG0003.4 PROTEIN-RELATED"/>
    <property type="match status" value="1"/>
</dbReference>
<dbReference type="Proteomes" id="UP000299102">
    <property type="component" value="Unassembled WGS sequence"/>
</dbReference>
<feature type="transmembrane region" description="Helical" evidence="4">
    <location>
        <begin position="132"/>
        <end position="158"/>
    </location>
</feature>
<dbReference type="Gene3D" id="3.40.50.2000">
    <property type="entry name" value="Glycogen Phosphorylase B"/>
    <property type="match status" value="1"/>
</dbReference>
<accession>A0A4C1YFX4</accession>
<evidence type="ECO:0000256" key="2">
    <source>
        <dbReference type="ARBA" id="ARBA00022676"/>
    </source>
</evidence>
<dbReference type="Pfam" id="PF00201">
    <property type="entry name" value="UDPGT"/>
    <property type="match status" value="1"/>
</dbReference>
<keyword evidence="4" id="KW-0812">Transmembrane</keyword>
<dbReference type="GO" id="GO:0008194">
    <property type="term" value="F:UDP-glycosyltransferase activity"/>
    <property type="evidence" value="ECO:0007669"/>
    <property type="project" value="InterPro"/>
</dbReference>
<dbReference type="PANTHER" id="PTHR48043:SF114">
    <property type="entry name" value="IP04436P-RELATED"/>
    <property type="match status" value="1"/>
</dbReference>
<keyword evidence="4" id="KW-1133">Transmembrane helix</keyword>
<evidence type="ECO:0000313" key="5">
    <source>
        <dbReference type="EMBL" id="GBP73549.1"/>
    </source>
</evidence>
<keyword evidence="6" id="KW-1185">Reference proteome</keyword>
<evidence type="ECO:0000256" key="3">
    <source>
        <dbReference type="ARBA" id="ARBA00022679"/>
    </source>
</evidence>
<protein>
    <submittedName>
        <fullName evidence="5">UDP-glucuronosyltransferase 2C1</fullName>
    </submittedName>
</protein>
<evidence type="ECO:0000313" key="6">
    <source>
        <dbReference type="Proteomes" id="UP000299102"/>
    </source>
</evidence>
<keyword evidence="2" id="KW-0328">Glycosyltransferase</keyword>
<dbReference type="InterPro" id="IPR050271">
    <property type="entry name" value="UDP-glycosyltransferase"/>
</dbReference>
<evidence type="ECO:0000256" key="1">
    <source>
        <dbReference type="ARBA" id="ARBA00009995"/>
    </source>
</evidence>
<reference evidence="5 6" key="1">
    <citation type="journal article" date="2019" name="Commun. Biol.">
        <title>The bagworm genome reveals a unique fibroin gene that provides high tensile strength.</title>
        <authorList>
            <person name="Kono N."/>
            <person name="Nakamura H."/>
            <person name="Ohtoshi R."/>
            <person name="Tomita M."/>
            <person name="Numata K."/>
            <person name="Arakawa K."/>
        </authorList>
    </citation>
    <scope>NUCLEOTIDE SEQUENCE [LARGE SCALE GENOMIC DNA]</scope>
</reference>
<evidence type="ECO:0000256" key="4">
    <source>
        <dbReference type="SAM" id="Phobius"/>
    </source>
</evidence>
<organism evidence="5 6">
    <name type="scientific">Eumeta variegata</name>
    <name type="common">Bagworm moth</name>
    <name type="synonym">Eumeta japonica</name>
    <dbReference type="NCBI Taxonomy" id="151549"/>
    <lineage>
        <taxon>Eukaryota</taxon>
        <taxon>Metazoa</taxon>
        <taxon>Ecdysozoa</taxon>
        <taxon>Arthropoda</taxon>
        <taxon>Hexapoda</taxon>
        <taxon>Insecta</taxon>
        <taxon>Pterygota</taxon>
        <taxon>Neoptera</taxon>
        <taxon>Endopterygota</taxon>
        <taxon>Lepidoptera</taxon>
        <taxon>Glossata</taxon>
        <taxon>Ditrysia</taxon>
        <taxon>Tineoidea</taxon>
        <taxon>Psychidae</taxon>
        <taxon>Oiketicinae</taxon>
        <taxon>Eumeta</taxon>
    </lineage>
</organism>
<keyword evidence="4" id="KW-0472">Membrane</keyword>
<dbReference type="InterPro" id="IPR002213">
    <property type="entry name" value="UDP_glucos_trans"/>
</dbReference>
<name>A0A4C1YFX4_EUMVA</name>
<dbReference type="OrthoDB" id="5835829at2759"/>
<proteinExistence type="inferred from homology"/>
<sequence length="171" mass="18408">MFTDHPKVVAFIAHGGLLGMTEAVDAGVPMVVIPFFGDQPGNAAAAAAAGLATVLPYRDLTEASLQQALQKVLSPEMRESAAKLSTIWRDRPAPPLDTAVYWVERAARLGPAAALHSPARDMPVHQLLLLDVLAVCLAAVCLVLLLAFYLVKILVYFVQVALNRKNKEKIN</sequence>
<comment type="similarity">
    <text evidence="1">Belongs to the UDP-glycosyltransferase family.</text>
</comment>
<dbReference type="AlphaFoldDB" id="A0A4C1YFX4"/>
<keyword evidence="3 5" id="KW-0808">Transferase</keyword>
<comment type="caution">
    <text evidence="5">The sequence shown here is derived from an EMBL/GenBank/DDBJ whole genome shotgun (WGS) entry which is preliminary data.</text>
</comment>
<dbReference type="EMBL" id="BGZK01001178">
    <property type="protein sequence ID" value="GBP73549.1"/>
    <property type="molecule type" value="Genomic_DNA"/>
</dbReference>